<dbReference type="InterPro" id="IPR011006">
    <property type="entry name" value="CheY-like_superfamily"/>
</dbReference>
<dbReference type="GO" id="GO:0003677">
    <property type="term" value="F:DNA binding"/>
    <property type="evidence" value="ECO:0007669"/>
    <property type="project" value="UniProtKB-KW"/>
</dbReference>
<dbReference type="Gene3D" id="3.40.50.2300">
    <property type="match status" value="1"/>
</dbReference>
<keyword evidence="3" id="KW-0804">Transcription</keyword>
<dbReference type="EMBL" id="CP040089">
    <property type="protein sequence ID" value="QGA80854.1"/>
    <property type="molecule type" value="Genomic_DNA"/>
</dbReference>
<accession>A0A5Q0UGY9</accession>
<dbReference type="SMART" id="SM00448">
    <property type="entry name" value="REC"/>
    <property type="match status" value="1"/>
</dbReference>
<protein>
    <submittedName>
        <fullName evidence="7">HxlR family transcriptional regulator</fullName>
    </submittedName>
</protein>
<dbReference type="InterPro" id="IPR013971">
    <property type="entry name" value="HalX_domain"/>
</dbReference>
<feature type="domain" description="Response regulatory" evidence="5">
    <location>
        <begin position="108"/>
        <end position="216"/>
    </location>
</feature>
<dbReference type="SUPFAM" id="SSF46785">
    <property type="entry name" value="Winged helix' DNA-binding domain"/>
    <property type="match status" value="1"/>
</dbReference>
<dbReference type="InterPro" id="IPR036388">
    <property type="entry name" value="WH-like_DNA-bd_sf"/>
</dbReference>
<evidence type="ECO:0000256" key="4">
    <source>
        <dbReference type="SAM" id="Coils"/>
    </source>
</evidence>
<keyword evidence="1" id="KW-0805">Transcription regulation</keyword>
<dbReference type="InterPro" id="IPR036390">
    <property type="entry name" value="WH_DNA-bd_sf"/>
</dbReference>
<dbReference type="GO" id="GO:0000160">
    <property type="term" value="P:phosphorelay signal transduction system"/>
    <property type="evidence" value="ECO:0007669"/>
    <property type="project" value="InterPro"/>
</dbReference>
<gene>
    <name evidence="7" type="primary">hxlR</name>
    <name evidence="7" type="ORF">LC1Nh_0973</name>
</gene>
<evidence type="ECO:0000313" key="8">
    <source>
        <dbReference type="Proteomes" id="UP000377803"/>
    </source>
</evidence>
<feature type="domain" description="HTH hxlR-type" evidence="6">
    <location>
        <begin position="7"/>
        <end position="110"/>
    </location>
</feature>
<dbReference type="PANTHER" id="PTHR33204">
    <property type="entry name" value="TRANSCRIPTIONAL REGULATOR, MARR FAMILY"/>
    <property type="match status" value="1"/>
</dbReference>
<dbReference type="AlphaFoldDB" id="A0A5Q0UGY9"/>
<keyword evidence="2" id="KW-0238">DNA-binding</keyword>
<dbReference type="InterPro" id="IPR001789">
    <property type="entry name" value="Sig_transdc_resp-reg_receiver"/>
</dbReference>
<evidence type="ECO:0000256" key="3">
    <source>
        <dbReference type="ARBA" id="ARBA00023163"/>
    </source>
</evidence>
<dbReference type="Gene3D" id="1.10.10.10">
    <property type="entry name" value="Winged helix-like DNA-binding domain superfamily/Winged helix DNA-binding domain"/>
    <property type="match status" value="1"/>
</dbReference>
<sequence length="266" mass="29957">MDERDLSPELGDLEDATEFLSRKWYPLIIFTLSEAGDLGFNDLKESIGDVSGKVLSENLSNLVEEGFVEKEVLSESPKRVKYSLTEKGTGLRPILEEMLEWAGSGEVKVLVVEDEESLADLYVNWLSSKYDVLKAVSGNEALEKIGRDVDLVVLDRELPDSSGEQISSKISEVYDCSIMFTTAHDPEVDIVDMPVDEYLTKPVSKDELLNAVSEIVDGDMTDLERNLRSLKAKKDVLESEKDLSNLEDKEKYQDLLDRIEELNRKV</sequence>
<dbReference type="Pfam" id="PF01638">
    <property type="entry name" value="HxlR"/>
    <property type="match status" value="1"/>
</dbReference>
<name>A0A5Q0UGY9_9ARCH</name>
<dbReference type="PROSITE" id="PS51118">
    <property type="entry name" value="HTH_HXLR"/>
    <property type="match status" value="1"/>
</dbReference>
<keyword evidence="8" id="KW-1185">Reference proteome</keyword>
<evidence type="ECO:0000259" key="6">
    <source>
        <dbReference type="PROSITE" id="PS51118"/>
    </source>
</evidence>
<dbReference type="GeneID" id="42365366"/>
<evidence type="ECO:0000313" key="7">
    <source>
        <dbReference type="EMBL" id="QGA80854.1"/>
    </source>
</evidence>
<dbReference type="Pfam" id="PF00072">
    <property type="entry name" value="Response_reg"/>
    <property type="match status" value="1"/>
</dbReference>
<dbReference type="KEGG" id="ncon:LC1Nh_0973"/>
<keyword evidence="4" id="KW-0175">Coiled coil</keyword>
<dbReference type="PANTHER" id="PTHR33204:SF18">
    <property type="entry name" value="TRANSCRIPTIONAL REGULATORY PROTEIN"/>
    <property type="match status" value="1"/>
</dbReference>
<evidence type="ECO:0000256" key="1">
    <source>
        <dbReference type="ARBA" id="ARBA00023015"/>
    </source>
</evidence>
<dbReference type="PROSITE" id="PS50110">
    <property type="entry name" value="RESPONSE_REGULATORY"/>
    <property type="match status" value="1"/>
</dbReference>
<proteinExistence type="predicted"/>
<dbReference type="RefSeq" id="WP_153550598.1">
    <property type="nucleotide sequence ID" value="NZ_CP040089.1"/>
</dbReference>
<dbReference type="Pfam" id="PF08663">
    <property type="entry name" value="HalX"/>
    <property type="match status" value="1"/>
</dbReference>
<dbReference type="InterPro" id="IPR002577">
    <property type="entry name" value="HTH_HxlR"/>
</dbReference>
<evidence type="ECO:0000259" key="5">
    <source>
        <dbReference type="PROSITE" id="PS50110"/>
    </source>
</evidence>
<dbReference type="OrthoDB" id="10490at2157"/>
<reference evidence="8" key="1">
    <citation type="submission" date="2019-05" db="EMBL/GenBank/DDBJ databases">
        <title>Candidatus Nanohalobium constans, a novel model system to study the DPANN nano-sized archaea: genomic and physiological characterization of a nanoarchaeon co-cultured with its chitinotrophic host.</title>
        <authorList>
            <person name="La Cono V."/>
            <person name="Arcadi E."/>
            <person name="Crisafi F."/>
            <person name="Denaro R."/>
            <person name="La Spada G."/>
            <person name="Messina E."/>
            <person name="Smedile F."/>
            <person name="Toshchakov S.V."/>
            <person name="Shevchenko M.A."/>
            <person name="Golyshin P.N."/>
            <person name="Golyshina O.V."/>
            <person name="Ferrer M."/>
            <person name="Rohde M."/>
            <person name="Mushegian A."/>
            <person name="Sorokin D.Y."/>
            <person name="Giuliano L."/>
            <person name="Yakimov M.M."/>
        </authorList>
    </citation>
    <scope>NUCLEOTIDE SEQUENCE [LARGE SCALE GENOMIC DNA]</scope>
    <source>
        <strain evidence="8">LC1Nh</strain>
    </source>
</reference>
<dbReference type="Proteomes" id="UP000377803">
    <property type="component" value="Chromosome"/>
</dbReference>
<dbReference type="SUPFAM" id="SSF52172">
    <property type="entry name" value="CheY-like"/>
    <property type="match status" value="1"/>
</dbReference>
<evidence type="ECO:0000256" key="2">
    <source>
        <dbReference type="ARBA" id="ARBA00023125"/>
    </source>
</evidence>
<feature type="coiled-coil region" evidence="4">
    <location>
        <begin position="220"/>
        <end position="265"/>
    </location>
</feature>
<organism evidence="7 8">
    <name type="scientific">Candidatus Nanohalobium constans</name>
    <dbReference type="NCBI Taxonomy" id="2565781"/>
    <lineage>
        <taxon>Archaea</taxon>
        <taxon>Candidatus Nanohalarchaeota</taxon>
        <taxon>Candidatus Nanohalobia</taxon>
        <taxon>Candidatus Nanohalobiales</taxon>
        <taxon>Candidatus Nanohalobiaceae</taxon>
        <taxon>Candidatus Nanohalobium</taxon>
    </lineage>
</organism>